<proteinExistence type="predicted"/>
<evidence type="ECO:0000313" key="3">
    <source>
        <dbReference type="Proteomes" id="UP001551658"/>
    </source>
</evidence>
<organism evidence="2 3">
    <name type="scientific">Nocardia fusca</name>
    <dbReference type="NCBI Taxonomy" id="941183"/>
    <lineage>
        <taxon>Bacteria</taxon>
        <taxon>Bacillati</taxon>
        <taxon>Actinomycetota</taxon>
        <taxon>Actinomycetes</taxon>
        <taxon>Mycobacteriales</taxon>
        <taxon>Nocardiaceae</taxon>
        <taxon>Nocardia</taxon>
    </lineage>
</organism>
<sequence length="65" mass="7074">MTPPSAEAIEAGRQAQAELSQLRGDPEVSVQTKWWGFRIVLNHEATNLSAEIYPRIGAIVGLDSP</sequence>
<gene>
    <name evidence="2" type="ORF">AB0H72_13270</name>
</gene>
<dbReference type="RefSeq" id="WP_357978074.1">
    <property type="nucleotide sequence ID" value="NZ_JBFAIH010000006.1"/>
</dbReference>
<evidence type="ECO:0000256" key="1">
    <source>
        <dbReference type="SAM" id="MobiDB-lite"/>
    </source>
</evidence>
<protein>
    <submittedName>
        <fullName evidence="2">Uncharacterized protein</fullName>
    </submittedName>
</protein>
<name>A0ABV3F7I9_9NOCA</name>
<evidence type="ECO:0000313" key="2">
    <source>
        <dbReference type="EMBL" id="MEV0363666.1"/>
    </source>
</evidence>
<dbReference type="EMBL" id="JBFAIH010000006">
    <property type="protein sequence ID" value="MEV0363666.1"/>
    <property type="molecule type" value="Genomic_DNA"/>
</dbReference>
<feature type="region of interest" description="Disordered" evidence="1">
    <location>
        <begin position="1"/>
        <end position="22"/>
    </location>
</feature>
<dbReference type="Proteomes" id="UP001551658">
    <property type="component" value="Unassembled WGS sequence"/>
</dbReference>
<keyword evidence="3" id="KW-1185">Reference proteome</keyword>
<accession>A0ABV3F7I9</accession>
<comment type="caution">
    <text evidence="2">The sequence shown here is derived from an EMBL/GenBank/DDBJ whole genome shotgun (WGS) entry which is preliminary data.</text>
</comment>
<reference evidence="2 3" key="1">
    <citation type="submission" date="2024-06" db="EMBL/GenBank/DDBJ databases">
        <title>The Natural Products Discovery Center: Release of the First 8490 Sequenced Strains for Exploring Actinobacteria Biosynthetic Diversity.</title>
        <authorList>
            <person name="Kalkreuter E."/>
            <person name="Kautsar S.A."/>
            <person name="Yang D."/>
            <person name="Bader C.D."/>
            <person name="Teijaro C.N."/>
            <person name="Fluegel L."/>
            <person name="Davis C.M."/>
            <person name="Simpson J.R."/>
            <person name="Lauterbach L."/>
            <person name="Steele A.D."/>
            <person name="Gui C."/>
            <person name="Meng S."/>
            <person name="Li G."/>
            <person name="Viehrig K."/>
            <person name="Ye F."/>
            <person name="Su P."/>
            <person name="Kiefer A.F."/>
            <person name="Nichols A."/>
            <person name="Cepeda A.J."/>
            <person name="Yan W."/>
            <person name="Fan B."/>
            <person name="Jiang Y."/>
            <person name="Adhikari A."/>
            <person name="Zheng C.-J."/>
            <person name="Schuster L."/>
            <person name="Cowan T.M."/>
            <person name="Smanski M.J."/>
            <person name="Chevrette M.G."/>
            <person name="De Carvalho L.P.S."/>
            <person name="Shen B."/>
        </authorList>
    </citation>
    <scope>NUCLEOTIDE SEQUENCE [LARGE SCALE GENOMIC DNA]</scope>
    <source>
        <strain evidence="2 3">NPDC050671</strain>
    </source>
</reference>